<dbReference type="Proteomes" id="UP000604825">
    <property type="component" value="Unassembled WGS sequence"/>
</dbReference>
<dbReference type="EMBL" id="CAJGYO010000008">
    <property type="protein sequence ID" value="CAD6251271.1"/>
    <property type="molecule type" value="Genomic_DNA"/>
</dbReference>
<keyword evidence="2" id="KW-1185">Reference proteome</keyword>
<gene>
    <name evidence="1" type="ORF">NCGR_LOCUS35026</name>
</gene>
<protein>
    <submittedName>
        <fullName evidence="1">Uncharacterized protein</fullName>
    </submittedName>
</protein>
<evidence type="ECO:0000313" key="2">
    <source>
        <dbReference type="Proteomes" id="UP000604825"/>
    </source>
</evidence>
<proteinExistence type="predicted"/>
<reference evidence="1" key="1">
    <citation type="submission" date="2020-10" db="EMBL/GenBank/DDBJ databases">
        <authorList>
            <person name="Han B."/>
            <person name="Lu T."/>
            <person name="Zhao Q."/>
            <person name="Huang X."/>
            <person name="Zhao Y."/>
        </authorList>
    </citation>
    <scope>NUCLEOTIDE SEQUENCE</scope>
</reference>
<name>A0A811Q270_9POAL</name>
<dbReference type="AlphaFoldDB" id="A0A811Q270"/>
<accession>A0A811Q270</accession>
<sequence length="105" mass="11280">MPAAGLRVRGCPPLWLLSGRAECRLHDATARFLSESSAQLLAGPAMRIDVGRFFLFEGIAEEPLAASSPWSARLLRFSSGSQAFTVTHGWLGYISTPTGSKSKLS</sequence>
<organism evidence="1 2">
    <name type="scientific">Miscanthus lutarioriparius</name>
    <dbReference type="NCBI Taxonomy" id="422564"/>
    <lineage>
        <taxon>Eukaryota</taxon>
        <taxon>Viridiplantae</taxon>
        <taxon>Streptophyta</taxon>
        <taxon>Embryophyta</taxon>
        <taxon>Tracheophyta</taxon>
        <taxon>Spermatophyta</taxon>
        <taxon>Magnoliopsida</taxon>
        <taxon>Liliopsida</taxon>
        <taxon>Poales</taxon>
        <taxon>Poaceae</taxon>
        <taxon>PACMAD clade</taxon>
        <taxon>Panicoideae</taxon>
        <taxon>Andropogonodae</taxon>
        <taxon>Andropogoneae</taxon>
        <taxon>Saccharinae</taxon>
        <taxon>Miscanthus</taxon>
    </lineage>
</organism>
<comment type="caution">
    <text evidence="1">The sequence shown here is derived from an EMBL/GenBank/DDBJ whole genome shotgun (WGS) entry which is preliminary data.</text>
</comment>
<evidence type="ECO:0000313" key="1">
    <source>
        <dbReference type="EMBL" id="CAD6251271.1"/>
    </source>
</evidence>